<sequence length="809" mass="87028">MAGTAVLAAGSLLTPPAAAGDTQPAAASAADTAGTDPVELVNTFIGTQDEGNTFPGASAPFGMTQVSPIGSHYAGWRYTDRKIKGFGHNFLSGAGCWEQGGQVSVLPTVGAVGPGAAFDTTKPATFNHNNYAASYTHEGEVGQAGYYRTRLTSYGGITAEATASTRASTERYTFPASTAANVFINAGQVTDLHNVTASQARIVDNRTVVGEVRTQSFCGGRQYSTWFTMKFNRPFTSHGSWSPTGGTVGGTDSGRGSGLRGTWVSFDTSSNQQVEVTTAISKVDPAGATGNLTSEATTAGGALRSFDEARQRAQQQWRAELNRIRVTGGNRDDQTVFTTALYHALLQPLTGSDADGRYRGYDDQIHRAVGWTYREYFSLWDTYRAQNQLLALLRPSVATDVARSVLTINEQGGWLPRWGYANFETNVMTGDPVTPFLVDLWRYGALKGMEQQAYQALRRNVDGVPPADSPFSGRAGNPRYLQSGFVQHDPNFPKKGMDVDPAHGASATLEYALADCSLSVMAGELGQTGDAARLARRGGNWSEVWDPTAQSRGFTGFPRPKRDDGQWYDRVANPTSDQGFHEGTGWQYQWLAQQDVPGLTAAMGGRQATLDRLDEFFDMPTLLADPAKAARESWVIGPYSYYNVYRYNPNNEPDLHAGSMYTYLGQPAKTSAVYRAAKTLFTNAPNGVTGNDDLGTMSAWYLFTAMGLYPGVPGTGQLLLSAPQFERVDITLENGSQLTISAPGADPSALQYVAAAKLNRAPRNQTWVNWSQLARGAQLSFTLTDDRGTSWGQRTARPASPCAGQGSIG</sequence>
<evidence type="ECO:0000313" key="6">
    <source>
        <dbReference type="Proteomes" id="UP000562984"/>
    </source>
</evidence>
<dbReference type="Proteomes" id="UP000562984">
    <property type="component" value="Unassembled WGS sequence"/>
</dbReference>
<evidence type="ECO:0000313" key="5">
    <source>
        <dbReference type="EMBL" id="NNG36388.1"/>
    </source>
</evidence>
<dbReference type="InterPro" id="IPR041371">
    <property type="entry name" value="GH92_N"/>
</dbReference>
<dbReference type="PANTHER" id="PTHR12143">
    <property type="entry name" value="PEPTIDE N-GLYCANASE PNGASE -RELATED"/>
    <property type="match status" value="1"/>
</dbReference>
<evidence type="ECO:0000259" key="4">
    <source>
        <dbReference type="Pfam" id="PF17678"/>
    </source>
</evidence>
<dbReference type="Gene3D" id="2.70.98.10">
    <property type="match status" value="1"/>
</dbReference>
<dbReference type="SUPFAM" id="SSF48208">
    <property type="entry name" value="Six-hairpin glycosidases"/>
    <property type="match status" value="1"/>
</dbReference>
<feature type="signal peptide" evidence="2">
    <location>
        <begin position="1"/>
        <end position="19"/>
    </location>
</feature>
<dbReference type="NCBIfam" id="TIGR01180">
    <property type="entry name" value="aman2_put"/>
    <property type="match status" value="1"/>
</dbReference>
<accession>A0A849AB70</accession>
<keyword evidence="5" id="KW-0378">Hydrolase</keyword>
<keyword evidence="2" id="KW-0732">Signal</keyword>
<keyword evidence="6" id="KW-1185">Reference proteome</keyword>
<dbReference type="FunFam" id="1.20.1050.60:FF:000003">
    <property type="entry name" value="Alpha-1,2-mannosidase family protein"/>
    <property type="match status" value="1"/>
</dbReference>
<dbReference type="AlphaFoldDB" id="A0A849AB70"/>
<dbReference type="InterPro" id="IPR005887">
    <property type="entry name" value="GH92_a_mannosidase_put"/>
</dbReference>
<dbReference type="Gene3D" id="1.20.1050.60">
    <property type="entry name" value="alpha-1,2-mannosidase"/>
    <property type="match status" value="1"/>
</dbReference>
<name>A0A849AB70_9ACTN</name>
<dbReference type="GO" id="GO:0005975">
    <property type="term" value="P:carbohydrate metabolic process"/>
    <property type="evidence" value="ECO:0007669"/>
    <property type="project" value="InterPro"/>
</dbReference>
<dbReference type="GO" id="GO:0006516">
    <property type="term" value="P:glycoprotein catabolic process"/>
    <property type="evidence" value="ECO:0007669"/>
    <property type="project" value="TreeGrafter"/>
</dbReference>
<dbReference type="Pfam" id="PF17678">
    <property type="entry name" value="Glyco_hydro_92N"/>
    <property type="match status" value="1"/>
</dbReference>
<dbReference type="Pfam" id="PF07971">
    <property type="entry name" value="Glyco_hydro_92"/>
    <property type="match status" value="1"/>
</dbReference>
<evidence type="ECO:0000259" key="3">
    <source>
        <dbReference type="Pfam" id="PF07971"/>
    </source>
</evidence>
<dbReference type="InterPro" id="IPR014718">
    <property type="entry name" value="GH-type_carb-bd"/>
</dbReference>
<organism evidence="5 6">
    <name type="scientific">Nakamurella aerolata</name>
    <dbReference type="NCBI Taxonomy" id="1656892"/>
    <lineage>
        <taxon>Bacteria</taxon>
        <taxon>Bacillati</taxon>
        <taxon>Actinomycetota</taxon>
        <taxon>Actinomycetes</taxon>
        <taxon>Nakamurellales</taxon>
        <taxon>Nakamurellaceae</taxon>
        <taxon>Nakamurella</taxon>
    </lineage>
</organism>
<dbReference type="GO" id="GO:0000224">
    <property type="term" value="F:peptide-N4-(N-acetyl-beta-glucosaminyl)asparagine amidase activity"/>
    <property type="evidence" value="ECO:0007669"/>
    <property type="project" value="TreeGrafter"/>
</dbReference>
<dbReference type="InterPro" id="IPR008928">
    <property type="entry name" value="6-hairpin_glycosidase_sf"/>
</dbReference>
<dbReference type="InterPro" id="IPR050883">
    <property type="entry name" value="PNGase"/>
</dbReference>
<dbReference type="EMBL" id="JABEND010000006">
    <property type="protein sequence ID" value="NNG36388.1"/>
    <property type="molecule type" value="Genomic_DNA"/>
</dbReference>
<dbReference type="GO" id="GO:0005829">
    <property type="term" value="C:cytosol"/>
    <property type="evidence" value="ECO:0007669"/>
    <property type="project" value="TreeGrafter"/>
</dbReference>
<dbReference type="PANTHER" id="PTHR12143:SF39">
    <property type="entry name" value="SECRETED PROTEIN"/>
    <property type="match status" value="1"/>
</dbReference>
<protein>
    <submittedName>
        <fullName evidence="5">Glycoside hydrolase family 92 protein</fullName>
    </submittedName>
</protein>
<feature type="domain" description="Glycosyl hydrolase family 92 N-terminal" evidence="4">
    <location>
        <begin position="40"/>
        <end position="281"/>
    </location>
</feature>
<evidence type="ECO:0000256" key="1">
    <source>
        <dbReference type="SAM" id="MobiDB-lite"/>
    </source>
</evidence>
<feature type="domain" description="Glycosyl hydrolase family 92" evidence="3">
    <location>
        <begin position="288"/>
        <end position="784"/>
    </location>
</feature>
<dbReference type="RefSeq" id="WP_171200182.1">
    <property type="nucleotide sequence ID" value="NZ_JABEND010000006.1"/>
</dbReference>
<comment type="caution">
    <text evidence="5">The sequence shown here is derived from an EMBL/GenBank/DDBJ whole genome shotgun (WGS) entry which is preliminary data.</text>
</comment>
<feature type="chain" id="PRO_5033022547" evidence="2">
    <location>
        <begin position="20"/>
        <end position="809"/>
    </location>
</feature>
<dbReference type="InterPro" id="IPR012939">
    <property type="entry name" value="Glyco_hydro_92"/>
</dbReference>
<dbReference type="Gene3D" id="3.30.2080.10">
    <property type="entry name" value="GH92 mannosidase domain"/>
    <property type="match status" value="1"/>
</dbReference>
<feature type="region of interest" description="Disordered" evidence="1">
    <location>
        <begin position="787"/>
        <end position="809"/>
    </location>
</feature>
<dbReference type="Gene3D" id="1.20.1610.10">
    <property type="entry name" value="alpha-1,2-mannosidases domains"/>
    <property type="match status" value="1"/>
</dbReference>
<gene>
    <name evidence="5" type="ORF">HKD39_11820</name>
</gene>
<evidence type="ECO:0000256" key="2">
    <source>
        <dbReference type="SAM" id="SignalP"/>
    </source>
</evidence>
<reference evidence="5 6" key="1">
    <citation type="submission" date="2020-05" db="EMBL/GenBank/DDBJ databases">
        <title>Nakamurella sp. DB0629 isolated from air conditioner.</title>
        <authorList>
            <person name="Kim D.H."/>
            <person name="Kim D.-U."/>
        </authorList>
    </citation>
    <scope>NUCLEOTIDE SEQUENCE [LARGE SCALE GENOMIC DNA]</scope>
    <source>
        <strain evidence="5 6">DB0629</strain>
    </source>
</reference>
<dbReference type="FunFam" id="3.30.2080.10:FF:000001">
    <property type="entry name" value="Alpha-1,2-mannosidase subfamily"/>
    <property type="match status" value="1"/>
</dbReference>
<dbReference type="GO" id="GO:0030246">
    <property type="term" value="F:carbohydrate binding"/>
    <property type="evidence" value="ECO:0007669"/>
    <property type="project" value="InterPro"/>
</dbReference>
<proteinExistence type="predicted"/>